<keyword evidence="3" id="KW-1185">Reference proteome</keyword>
<reference evidence="2" key="1">
    <citation type="submission" date="2021-06" db="EMBL/GenBank/DDBJ databases">
        <title>Comparative genomics, transcriptomics and evolutionary studies reveal genomic signatures of adaptation to plant cell wall in hemibiotrophic fungi.</title>
        <authorList>
            <consortium name="DOE Joint Genome Institute"/>
            <person name="Baroncelli R."/>
            <person name="Diaz J.F."/>
            <person name="Benocci T."/>
            <person name="Peng M."/>
            <person name="Battaglia E."/>
            <person name="Haridas S."/>
            <person name="Andreopoulos W."/>
            <person name="Labutti K."/>
            <person name="Pangilinan J."/>
            <person name="Floch G.L."/>
            <person name="Makela M.R."/>
            <person name="Henrissat B."/>
            <person name="Grigoriev I.V."/>
            <person name="Crouch J.A."/>
            <person name="De Vries R.P."/>
            <person name="Sukno S.A."/>
            <person name="Thon M.R."/>
        </authorList>
    </citation>
    <scope>NUCLEOTIDE SEQUENCE</scope>
    <source>
        <strain evidence="2">CBS 193.32</strain>
    </source>
</reference>
<dbReference type="AlphaFoldDB" id="A0AAJ0AXY4"/>
<evidence type="ECO:0000313" key="3">
    <source>
        <dbReference type="Proteomes" id="UP001224890"/>
    </source>
</evidence>
<dbReference type="EMBL" id="JAHMHR010000002">
    <property type="protein sequence ID" value="KAK1700360.1"/>
    <property type="molecule type" value="Genomic_DNA"/>
</dbReference>
<evidence type="ECO:0000256" key="1">
    <source>
        <dbReference type="SAM" id="MobiDB-lite"/>
    </source>
</evidence>
<name>A0AAJ0AXY4_9PEZI</name>
<gene>
    <name evidence="2" type="ORF">BDP55DRAFT_128443</name>
</gene>
<accession>A0AAJ0AXY4</accession>
<sequence>MVGRGVLPLTRLLQPHQQCCELSASPRSAINSYQASQLPANDVNIPPSPRLTACLLTHGPQKSLVQPHFLLPRCLQAPAVKRISHTFAAFLLCPKTCTPIAVLRSGRTNSRPLASWRRLPLNRGRHSSRPHFTSHASHHGWTIVLPPPPSGNSSRRNKGVNLDRLYSSSVFVLPGVYALPCEWSVLACRPRPKLPLLYARMGD</sequence>
<dbReference type="Proteomes" id="UP001224890">
    <property type="component" value="Unassembled WGS sequence"/>
</dbReference>
<evidence type="ECO:0000313" key="2">
    <source>
        <dbReference type="EMBL" id="KAK1700360.1"/>
    </source>
</evidence>
<comment type="caution">
    <text evidence="2">The sequence shown here is derived from an EMBL/GenBank/DDBJ whole genome shotgun (WGS) entry which is preliminary data.</text>
</comment>
<proteinExistence type="predicted"/>
<dbReference type="RefSeq" id="XP_060436117.1">
    <property type="nucleotide sequence ID" value="XM_060565491.1"/>
</dbReference>
<dbReference type="GeneID" id="85450017"/>
<protein>
    <submittedName>
        <fullName evidence="2">Uncharacterized protein</fullName>
    </submittedName>
</protein>
<organism evidence="2 3">
    <name type="scientific">Colletotrichum godetiae</name>
    <dbReference type="NCBI Taxonomy" id="1209918"/>
    <lineage>
        <taxon>Eukaryota</taxon>
        <taxon>Fungi</taxon>
        <taxon>Dikarya</taxon>
        <taxon>Ascomycota</taxon>
        <taxon>Pezizomycotina</taxon>
        <taxon>Sordariomycetes</taxon>
        <taxon>Hypocreomycetidae</taxon>
        <taxon>Glomerellales</taxon>
        <taxon>Glomerellaceae</taxon>
        <taxon>Colletotrichum</taxon>
        <taxon>Colletotrichum acutatum species complex</taxon>
    </lineage>
</organism>
<feature type="region of interest" description="Disordered" evidence="1">
    <location>
        <begin position="125"/>
        <end position="157"/>
    </location>
</feature>